<keyword evidence="4" id="KW-1185">Reference proteome</keyword>
<evidence type="ECO:0000256" key="2">
    <source>
        <dbReference type="ARBA" id="ARBA00022679"/>
    </source>
</evidence>
<dbReference type="AlphaFoldDB" id="A0A4R2BHU1"/>
<keyword evidence="2 3" id="KW-0808">Transferase</keyword>
<dbReference type="PANTHER" id="PTHR12526">
    <property type="entry name" value="GLYCOSYLTRANSFERASE"/>
    <property type="match status" value="1"/>
</dbReference>
<organism evidence="3 4">
    <name type="scientific">Mesobacillus foraminis</name>
    <dbReference type="NCBI Taxonomy" id="279826"/>
    <lineage>
        <taxon>Bacteria</taxon>
        <taxon>Bacillati</taxon>
        <taxon>Bacillota</taxon>
        <taxon>Bacilli</taxon>
        <taxon>Bacillales</taxon>
        <taxon>Bacillaceae</taxon>
        <taxon>Mesobacillus</taxon>
    </lineage>
</organism>
<dbReference type="RefSeq" id="WP_132003154.1">
    <property type="nucleotide sequence ID" value="NZ_JABUHM010000002.1"/>
</dbReference>
<dbReference type="PANTHER" id="PTHR12526:SF629">
    <property type="entry name" value="TEICHURONIC ACID BIOSYNTHESIS GLYCOSYLTRANSFERASE TUAH-RELATED"/>
    <property type="match status" value="1"/>
</dbReference>
<evidence type="ECO:0000256" key="1">
    <source>
        <dbReference type="ARBA" id="ARBA00022676"/>
    </source>
</evidence>
<dbReference type="Pfam" id="PF13692">
    <property type="entry name" value="Glyco_trans_1_4"/>
    <property type="match status" value="1"/>
</dbReference>
<evidence type="ECO:0000313" key="3">
    <source>
        <dbReference type="EMBL" id="TCN26677.1"/>
    </source>
</evidence>
<comment type="caution">
    <text evidence="3">The sequence shown here is derived from an EMBL/GenBank/DDBJ whole genome shotgun (WGS) entry which is preliminary data.</text>
</comment>
<proteinExistence type="predicted"/>
<gene>
    <name evidence="3" type="ORF">EV146_103200</name>
</gene>
<dbReference type="Proteomes" id="UP000295689">
    <property type="component" value="Unassembled WGS sequence"/>
</dbReference>
<dbReference type="GO" id="GO:0016757">
    <property type="term" value="F:glycosyltransferase activity"/>
    <property type="evidence" value="ECO:0007669"/>
    <property type="project" value="UniProtKB-KW"/>
</dbReference>
<evidence type="ECO:0000313" key="4">
    <source>
        <dbReference type="Proteomes" id="UP000295689"/>
    </source>
</evidence>
<dbReference type="NCBIfam" id="NF047676">
    <property type="entry name" value="TeichurnBiosyTuaH"/>
    <property type="match status" value="1"/>
</dbReference>
<reference evidence="3 4" key="1">
    <citation type="journal article" date="2015" name="Stand. Genomic Sci.">
        <title>Genomic Encyclopedia of Bacterial and Archaeal Type Strains, Phase III: the genomes of soil and plant-associated and newly described type strains.</title>
        <authorList>
            <person name="Whitman W.B."/>
            <person name="Woyke T."/>
            <person name="Klenk H.P."/>
            <person name="Zhou Y."/>
            <person name="Lilburn T.G."/>
            <person name="Beck B.J."/>
            <person name="De Vos P."/>
            <person name="Vandamme P."/>
            <person name="Eisen J.A."/>
            <person name="Garrity G."/>
            <person name="Hugenholtz P."/>
            <person name="Kyrpides N.C."/>
        </authorList>
    </citation>
    <scope>NUCLEOTIDE SEQUENCE [LARGE SCALE GENOMIC DNA]</scope>
    <source>
        <strain evidence="3 4">CV53</strain>
    </source>
</reference>
<accession>A0A4R2BHU1</accession>
<protein>
    <submittedName>
        <fullName evidence="3">Teichuronic acid biosynthesis glycosyltransferase TuaH</fullName>
    </submittedName>
</protein>
<dbReference type="EMBL" id="SLVV01000003">
    <property type="protein sequence ID" value="TCN26677.1"/>
    <property type="molecule type" value="Genomic_DNA"/>
</dbReference>
<dbReference type="SUPFAM" id="SSF53756">
    <property type="entry name" value="UDP-Glycosyltransferase/glycogen phosphorylase"/>
    <property type="match status" value="1"/>
</dbReference>
<dbReference type="Gene3D" id="3.40.50.2000">
    <property type="entry name" value="Glycogen Phosphorylase B"/>
    <property type="match status" value="2"/>
</dbReference>
<keyword evidence="1" id="KW-0328">Glycosyltransferase</keyword>
<sequence>MKNIHVIVATGEWSLDGLRYRRHRLAEFLQQQADSSEVIWVCPSPNPSEESCTTLQNGIKQWKITDLFPHKIFRFGRYLDQFYKSKLRNLLSYLKERQGQYKIHLWYTFPGFPLLTELFSWDKVIYDCSDLWSFPMSGKRSVLSTVRQTIVAGAENRILNSADKIFCTSQYLREQVAEKLEQNDHVYTFENGVEFDLFAGEQASAANILPEEFGGTVFGFIGGIKPKLDFRLIREAARRKPEWLFIFVGPDGTNGDQDFQQLLAEPNVKWTGSVPPSEVPHYMNLIDIGFMPYKPSPYNCAVFPLKLFEFLAAGKPVAGVSLPSTKHYQEEKVYEHLDSSEPLDFILACEKLEACKHDAEAIARRKQVAKTRDWQDVFAGMVALV</sequence>
<name>A0A4R2BHU1_9BACI</name>